<dbReference type="Gene3D" id="1.10.10.10">
    <property type="entry name" value="Winged helix-like DNA-binding domain superfamily/Winged helix DNA-binding domain"/>
    <property type="match status" value="1"/>
</dbReference>
<gene>
    <name evidence="2" type="ORF">DFE_1875</name>
</gene>
<sequence>MDTIEALKTFGLTGQEAVMYITLLTHGPLSGYECAKRAGISRSNAYAALAGLAEKGGAMRSEQKTSKHLPTPKDEFLKLLRKRSEKTLKMLDKELPDRVSETAPYLTLTGHESVAERMRSMLDGAQSHVYISAHSSEVPAMSQALEGCVSRGVKTVLISDACPVAGVHHHSKPKELGQVNIIADTSAVLTGTLLPEATAQCLYSRNSQLVRLMREAFLNELELIERDTRS</sequence>
<dbReference type="RefSeq" id="WP_172961696.1">
    <property type="nucleotide sequence ID" value="NZ_AP017378.1"/>
</dbReference>
<organism evidence="2 3">
    <name type="scientific">Desulfovibrio ferrophilus</name>
    <dbReference type="NCBI Taxonomy" id="241368"/>
    <lineage>
        <taxon>Bacteria</taxon>
        <taxon>Pseudomonadati</taxon>
        <taxon>Thermodesulfobacteriota</taxon>
        <taxon>Desulfovibrionia</taxon>
        <taxon>Desulfovibrionales</taxon>
        <taxon>Desulfovibrionaceae</taxon>
        <taxon>Desulfovibrio</taxon>
    </lineage>
</organism>
<feature type="domain" description="Transcription regulator TrmB N-terminal" evidence="1">
    <location>
        <begin position="7"/>
        <end position="67"/>
    </location>
</feature>
<proteinExistence type="predicted"/>
<protein>
    <submittedName>
        <fullName evidence="2">Putative transcriptional regulator for lysine biosynthesis and transport</fullName>
    </submittedName>
</protein>
<accession>A0A2Z6AZA0</accession>
<name>A0A2Z6AZA0_9BACT</name>
<dbReference type="InterPro" id="IPR036388">
    <property type="entry name" value="WH-like_DNA-bd_sf"/>
</dbReference>
<dbReference type="AlphaFoldDB" id="A0A2Z6AZA0"/>
<evidence type="ECO:0000313" key="2">
    <source>
        <dbReference type="EMBL" id="BBD08601.1"/>
    </source>
</evidence>
<dbReference type="InterPro" id="IPR051797">
    <property type="entry name" value="TrmB-like"/>
</dbReference>
<dbReference type="InterPro" id="IPR036390">
    <property type="entry name" value="WH_DNA-bd_sf"/>
</dbReference>
<dbReference type="PANTHER" id="PTHR34293:SF1">
    <property type="entry name" value="HTH-TYPE TRANSCRIPTIONAL REGULATOR TRMBL2"/>
    <property type="match status" value="1"/>
</dbReference>
<dbReference type="SUPFAM" id="SSF46785">
    <property type="entry name" value="Winged helix' DNA-binding domain"/>
    <property type="match status" value="1"/>
</dbReference>
<dbReference type="Proteomes" id="UP000269883">
    <property type="component" value="Chromosome"/>
</dbReference>
<dbReference type="InterPro" id="IPR002831">
    <property type="entry name" value="Tscrpt_reg_TrmB_N"/>
</dbReference>
<dbReference type="PANTHER" id="PTHR34293">
    <property type="entry name" value="HTH-TYPE TRANSCRIPTIONAL REGULATOR TRMBL2"/>
    <property type="match status" value="1"/>
</dbReference>
<evidence type="ECO:0000259" key="1">
    <source>
        <dbReference type="Pfam" id="PF01978"/>
    </source>
</evidence>
<dbReference type="Pfam" id="PF01978">
    <property type="entry name" value="TrmB"/>
    <property type="match status" value="1"/>
</dbReference>
<reference evidence="2 3" key="1">
    <citation type="journal article" date="2018" name="Sci. Adv.">
        <title>Multi-heme cytochromes provide a pathway for survival in energy-limited environments.</title>
        <authorList>
            <person name="Deng X."/>
            <person name="Dohmae N."/>
            <person name="Nealson K.H."/>
            <person name="Hashimoto K."/>
            <person name="Okamoto A."/>
        </authorList>
    </citation>
    <scope>NUCLEOTIDE SEQUENCE [LARGE SCALE GENOMIC DNA]</scope>
    <source>
        <strain evidence="2 3">IS5</strain>
    </source>
</reference>
<evidence type="ECO:0000313" key="3">
    <source>
        <dbReference type="Proteomes" id="UP000269883"/>
    </source>
</evidence>
<keyword evidence="3" id="KW-1185">Reference proteome</keyword>
<dbReference type="CDD" id="cd09124">
    <property type="entry name" value="PLDc_like_TrmB_middle"/>
    <property type="match status" value="1"/>
</dbReference>
<dbReference type="EMBL" id="AP017378">
    <property type="protein sequence ID" value="BBD08601.1"/>
    <property type="molecule type" value="Genomic_DNA"/>
</dbReference>
<dbReference type="KEGG" id="dfl:DFE_1875"/>